<name>A0A0S7BQ86_9CHLR</name>
<evidence type="ECO:0000259" key="4">
    <source>
        <dbReference type="Pfam" id="PF12705"/>
    </source>
</evidence>
<evidence type="ECO:0000256" key="3">
    <source>
        <dbReference type="ARBA" id="ARBA00023204"/>
    </source>
</evidence>
<dbReference type="Pfam" id="PF12705">
    <property type="entry name" value="PDDEXK_1"/>
    <property type="match status" value="1"/>
</dbReference>
<reference evidence="5" key="1">
    <citation type="journal article" date="2015" name="Genome Announc.">
        <title>Draft Genome Sequence of Anaerolineae Strain TC1, a Novel Isolate from a Methanogenic Wastewater Treatment System.</title>
        <authorList>
            <person name="Matsuura N."/>
            <person name="Tourlousse D.M."/>
            <person name="Sun L."/>
            <person name="Toyonaga M."/>
            <person name="Kuroda K."/>
            <person name="Ohashi A."/>
            <person name="Cruz R."/>
            <person name="Yamaguchi T."/>
            <person name="Sekiguchi Y."/>
        </authorList>
    </citation>
    <scope>NUCLEOTIDE SEQUENCE [LARGE SCALE GENOMIC DNA]</scope>
    <source>
        <strain evidence="5">TC1</strain>
    </source>
</reference>
<dbReference type="GO" id="GO:0004386">
    <property type="term" value="F:helicase activity"/>
    <property type="evidence" value="ECO:0007669"/>
    <property type="project" value="UniProtKB-KW"/>
</dbReference>
<keyword evidence="1" id="KW-0227">DNA damage</keyword>
<protein>
    <submittedName>
        <fullName evidence="5">PD-(D/E)XK nuclease superfamily</fullName>
    </submittedName>
</protein>
<accession>A0A0S7BQ86</accession>
<keyword evidence="2" id="KW-0378">Hydrolase</keyword>
<dbReference type="InterPro" id="IPR011604">
    <property type="entry name" value="PDDEXK-like_dom_sf"/>
</dbReference>
<dbReference type="InterPro" id="IPR011335">
    <property type="entry name" value="Restrct_endonuc-II-like"/>
</dbReference>
<keyword evidence="6" id="KW-1185">Reference proteome</keyword>
<dbReference type="Proteomes" id="UP000053370">
    <property type="component" value="Unassembled WGS sequence"/>
</dbReference>
<evidence type="ECO:0000256" key="1">
    <source>
        <dbReference type="ARBA" id="ARBA00022763"/>
    </source>
</evidence>
<proteinExistence type="predicted"/>
<sequence>MTRCRNSEEIQQKIQAVIDGLGNDSDRFADVLREEAIPHLSYSQISTVEFCQHRYWLQYIRMQPLEPVPEYFTKGRLFHQCLASFYRAGADPKNGSKTAALQMIADSYDGDHQLQLRNAFHMHLENCWQDCEVVAVEKAFSMIIDSALPPIVGVIDLIVRQGSKFILVDHKTGRNFVPQDELQMMIYVEYIRREYGNVDCEFYYDHYRWVNHLERIRKPAFQRECVHLNSKDWTMGLSRIQRGYGQIELIRKNNRAPRAGKCFCCPYHGCC</sequence>
<evidence type="ECO:0000313" key="6">
    <source>
        <dbReference type="Proteomes" id="UP000053370"/>
    </source>
</evidence>
<dbReference type="EMBL" id="DF968181">
    <property type="protein sequence ID" value="GAP40407.1"/>
    <property type="molecule type" value="Genomic_DNA"/>
</dbReference>
<gene>
    <name evidence="5" type="ORF">ATC1_13381</name>
</gene>
<dbReference type="RefSeq" id="WP_062279663.1">
    <property type="nucleotide sequence ID" value="NZ_DF968181.1"/>
</dbReference>
<dbReference type="InterPro" id="IPR038726">
    <property type="entry name" value="PDDEXK_AddAB-type"/>
</dbReference>
<dbReference type="AlphaFoldDB" id="A0A0S7BQ86"/>
<evidence type="ECO:0000313" key="5">
    <source>
        <dbReference type="EMBL" id="GAP40407.1"/>
    </source>
</evidence>
<feature type="domain" description="PD-(D/E)XK endonuclease-like" evidence="4">
    <location>
        <begin position="39"/>
        <end position="271"/>
    </location>
</feature>
<keyword evidence="3" id="KW-0234">DNA repair</keyword>
<dbReference type="GO" id="GO:0006281">
    <property type="term" value="P:DNA repair"/>
    <property type="evidence" value="ECO:0007669"/>
    <property type="project" value="UniProtKB-KW"/>
</dbReference>
<evidence type="ECO:0000256" key="2">
    <source>
        <dbReference type="ARBA" id="ARBA00022806"/>
    </source>
</evidence>
<dbReference type="Gene3D" id="3.90.320.10">
    <property type="match status" value="1"/>
</dbReference>
<dbReference type="OrthoDB" id="9766257at2"/>
<keyword evidence="2" id="KW-0067">ATP-binding</keyword>
<keyword evidence="2" id="KW-0547">Nucleotide-binding</keyword>
<organism evidence="5">
    <name type="scientific">Flexilinea flocculi</name>
    <dbReference type="NCBI Taxonomy" id="1678840"/>
    <lineage>
        <taxon>Bacteria</taxon>
        <taxon>Bacillati</taxon>
        <taxon>Chloroflexota</taxon>
        <taxon>Anaerolineae</taxon>
        <taxon>Anaerolineales</taxon>
        <taxon>Anaerolineaceae</taxon>
        <taxon>Flexilinea</taxon>
    </lineage>
</organism>
<dbReference type="SUPFAM" id="SSF52980">
    <property type="entry name" value="Restriction endonuclease-like"/>
    <property type="match status" value="1"/>
</dbReference>
<keyword evidence="2" id="KW-0347">Helicase</keyword>